<evidence type="ECO:0000256" key="1">
    <source>
        <dbReference type="SAM" id="Phobius"/>
    </source>
</evidence>
<dbReference type="AlphaFoldDB" id="A0A9Y1BJI8"/>
<reference evidence="2" key="1">
    <citation type="journal article" date="2022" name="Nat. Microbiol.">
        <title>Unique mobile elements and scalable gene flow at the prokaryote-eukaryote boundary revealed by circularized Asgard archaea genomes.</title>
        <authorList>
            <person name="Wu F."/>
            <person name="Speth D.R."/>
            <person name="Philosof A."/>
            <person name="Cremiere A."/>
            <person name="Narayanan A."/>
            <person name="Barco R.A."/>
            <person name="Connon S.A."/>
            <person name="Amend J.P."/>
            <person name="Antoshechkin I.A."/>
            <person name="Orphan V.J."/>
        </authorList>
    </citation>
    <scope>NUCLEOTIDE SEQUENCE</scope>
    <source>
        <strain evidence="2">PM71</strain>
    </source>
</reference>
<sequence>MSDSKSYTDEREEGKKRSFSRVEVLELFMLFLVVLLFIFFLIVQGRIVFFDEIKSQIILTDILLAIAIIILFGKFVLDFYNIKLSEVLKKTLTNLKSKKEYQ</sequence>
<proteinExistence type="predicted"/>
<protein>
    <submittedName>
        <fullName evidence="2">Uncharacterized protein</fullName>
    </submittedName>
</protein>
<keyword evidence="1" id="KW-0472">Membrane</keyword>
<keyword evidence="1" id="KW-1133">Transmembrane helix</keyword>
<accession>A0A9Y1BJI8</accession>
<feature type="transmembrane region" description="Helical" evidence="1">
    <location>
        <begin position="24"/>
        <end position="45"/>
    </location>
</feature>
<name>A0A9Y1BJI8_9ARCH</name>
<evidence type="ECO:0000313" key="2">
    <source>
        <dbReference type="EMBL" id="UJG40080.1"/>
    </source>
</evidence>
<keyword evidence="1" id="KW-0812">Transmembrane</keyword>
<dbReference type="Proteomes" id="UP001201020">
    <property type="component" value="Chromosome"/>
</dbReference>
<dbReference type="EMBL" id="CP084166">
    <property type="protein sequence ID" value="UJG40080.1"/>
    <property type="molecule type" value="Genomic_DNA"/>
</dbReference>
<gene>
    <name evidence="2" type="ORF">K9W45_09555</name>
</gene>
<organism evidence="2">
    <name type="scientific">Candidatus Heimdallarchaeum aukensis</name>
    <dbReference type="NCBI Taxonomy" id="2876573"/>
    <lineage>
        <taxon>Archaea</taxon>
        <taxon>Promethearchaeati</taxon>
        <taxon>Candidatus Heimdallarchaeota</taxon>
        <taxon>Candidatus Heimdallarchaeia (ex Rinke et al. 2021) (nom. nud.)</taxon>
        <taxon>Candidatus Heimdallarchaeales</taxon>
        <taxon>Candidatus Heimdallarchaeaceae</taxon>
        <taxon>Candidatus Heimdallarchaeum</taxon>
    </lineage>
</organism>
<feature type="transmembrane region" description="Helical" evidence="1">
    <location>
        <begin position="57"/>
        <end position="80"/>
    </location>
</feature>